<dbReference type="PANTHER" id="PTHR30006">
    <property type="entry name" value="THIAMINE-BINDING PERIPLASMIC PROTEIN-RELATED"/>
    <property type="match status" value="1"/>
</dbReference>
<evidence type="ECO:0000256" key="1">
    <source>
        <dbReference type="ARBA" id="ARBA00022729"/>
    </source>
</evidence>
<name>A0A7W9LNF8_9ACTN</name>
<dbReference type="PROSITE" id="PS51257">
    <property type="entry name" value="PROKAR_LIPOPROTEIN"/>
    <property type="match status" value="1"/>
</dbReference>
<keyword evidence="1 3" id="KW-0732">Signal</keyword>
<dbReference type="RefSeq" id="WP_184826083.1">
    <property type="nucleotide sequence ID" value="NZ_JACHMM010000001.1"/>
</dbReference>
<accession>A0A7W9LNF8</accession>
<dbReference type="EMBL" id="JACHMM010000001">
    <property type="protein sequence ID" value="MBB5790199.1"/>
    <property type="molecule type" value="Genomic_DNA"/>
</dbReference>
<feature type="region of interest" description="Disordered" evidence="2">
    <location>
        <begin position="28"/>
        <end position="51"/>
    </location>
</feature>
<feature type="chain" id="PRO_5030762633" evidence="3">
    <location>
        <begin position="25"/>
        <end position="359"/>
    </location>
</feature>
<protein>
    <submittedName>
        <fullName evidence="4">Iron(III) transport system substrate-binding protein</fullName>
    </submittedName>
</protein>
<comment type="caution">
    <text evidence="4">The sequence shown here is derived from an EMBL/GenBank/DDBJ whole genome shotgun (WGS) entry which is preliminary data.</text>
</comment>
<dbReference type="Proteomes" id="UP000542813">
    <property type="component" value="Unassembled WGS sequence"/>
</dbReference>
<dbReference type="PANTHER" id="PTHR30006:SF2">
    <property type="entry name" value="ABC TRANSPORTER SUBSTRATE-BINDING PROTEIN"/>
    <property type="match status" value="1"/>
</dbReference>
<dbReference type="Pfam" id="PF01547">
    <property type="entry name" value="SBP_bac_1"/>
    <property type="match status" value="1"/>
</dbReference>
<evidence type="ECO:0000256" key="2">
    <source>
        <dbReference type="SAM" id="MobiDB-lite"/>
    </source>
</evidence>
<feature type="signal peptide" evidence="3">
    <location>
        <begin position="1"/>
        <end position="24"/>
    </location>
</feature>
<dbReference type="AlphaFoldDB" id="A0A7W9LNF8"/>
<dbReference type="Gene3D" id="3.40.190.10">
    <property type="entry name" value="Periplasmic binding protein-like II"/>
    <property type="match status" value="2"/>
</dbReference>
<evidence type="ECO:0000256" key="3">
    <source>
        <dbReference type="SAM" id="SignalP"/>
    </source>
</evidence>
<sequence>MTYQLRRRGAFLSLGIVGALLFSACGGSDESSDGSGGSGGDSTPVAGADGGECTMDSLYEAAQDEGTLVRWGGQDPEDMAVVYDAFSQEYPGIEIQDAVVNPDETPTRLLTERSAGNAPPDLFQGRVSFLKPLIDAGALNQDPGWADCGARDEIIQADGGLTENVQPWALAYNTDEVSPDDLPSSWEDLADEKYQGMMSVDPRGFPFDMLALTLGADGAVDLVTSLKETVDPTLTQGGTAGLAEVASGEIAIRPALVPDIKASQADGAPVDFVYLDPVLVLNDAIYMPEGVEHPNAAMLFALWYAAEDGGQAITRERNFRDNSPPSDIPDGVETVAAETAEDADEVVTANQEIVGIWGG</sequence>
<evidence type="ECO:0000313" key="5">
    <source>
        <dbReference type="Proteomes" id="UP000542813"/>
    </source>
</evidence>
<dbReference type="InterPro" id="IPR006059">
    <property type="entry name" value="SBP"/>
</dbReference>
<keyword evidence="5" id="KW-1185">Reference proteome</keyword>
<evidence type="ECO:0000313" key="4">
    <source>
        <dbReference type="EMBL" id="MBB5790199.1"/>
    </source>
</evidence>
<gene>
    <name evidence="4" type="ORF">HD601_004774</name>
</gene>
<dbReference type="SUPFAM" id="SSF53850">
    <property type="entry name" value="Periplasmic binding protein-like II"/>
    <property type="match status" value="1"/>
</dbReference>
<organism evidence="4 5">
    <name type="scientific">Jiangella mangrovi</name>
    <dbReference type="NCBI Taxonomy" id="1524084"/>
    <lineage>
        <taxon>Bacteria</taxon>
        <taxon>Bacillati</taxon>
        <taxon>Actinomycetota</taxon>
        <taxon>Actinomycetes</taxon>
        <taxon>Jiangellales</taxon>
        <taxon>Jiangellaceae</taxon>
        <taxon>Jiangella</taxon>
    </lineage>
</organism>
<proteinExistence type="predicted"/>
<reference evidence="4 5" key="1">
    <citation type="submission" date="2020-08" db="EMBL/GenBank/DDBJ databases">
        <title>Sequencing the genomes of 1000 actinobacteria strains.</title>
        <authorList>
            <person name="Klenk H.-P."/>
        </authorList>
    </citation>
    <scope>NUCLEOTIDE SEQUENCE [LARGE SCALE GENOMIC DNA]</scope>
    <source>
        <strain evidence="4 5">DSM 102122</strain>
    </source>
</reference>